<feature type="chain" id="PRO_5001830941" description="L-type lectin-like domain-containing protein" evidence="8">
    <location>
        <begin position="22"/>
        <end position="364"/>
    </location>
</feature>
<name>A0A087UXP3_STEMI</name>
<dbReference type="STRING" id="407821.A0A087UXP3"/>
<evidence type="ECO:0000259" key="9">
    <source>
        <dbReference type="PROSITE" id="PS51328"/>
    </source>
</evidence>
<feature type="compositionally biased region" description="Basic and acidic residues" evidence="6">
    <location>
        <begin position="282"/>
        <end position="309"/>
    </location>
</feature>
<reference evidence="10 11" key="1">
    <citation type="submission" date="2013-11" db="EMBL/GenBank/DDBJ databases">
        <title>Genome sequencing of Stegodyphus mimosarum.</title>
        <authorList>
            <person name="Bechsgaard J."/>
        </authorList>
    </citation>
    <scope>NUCLEOTIDE SEQUENCE [LARGE SCALE GENOMIC DNA]</scope>
</reference>
<dbReference type="InterPro" id="IPR013320">
    <property type="entry name" value="ConA-like_dom_sf"/>
</dbReference>
<evidence type="ECO:0000313" key="10">
    <source>
        <dbReference type="EMBL" id="KFM82132.1"/>
    </source>
</evidence>
<organism evidence="10 11">
    <name type="scientific">Stegodyphus mimosarum</name>
    <name type="common">African social velvet spider</name>
    <dbReference type="NCBI Taxonomy" id="407821"/>
    <lineage>
        <taxon>Eukaryota</taxon>
        <taxon>Metazoa</taxon>
        <taxon>Ecdysozoa</taxon>
        <taxon>Arthropoda</taxon>
        <taxon>Chelicerata</taxon>
        <taxon>Arachnida</taxon>
        <taxon>Araneae</taxon>
        <taxon>Araneomorphae</taxon>
        <taxon>Entelegynae</taxon>
        <taxon>Eresoidea</taxon>
        <taxon>Eresidae</taxon>
        <taxon>Stegodyphus</taxon>
    </lineage>
</organism>
<dbReference type="OMA" id="YKNGKRG"/>
<dbReference type="InterPro" id="IPR051136">
    <property type="entry name" value="Intracellular_Lectin-GPT"/>
</dbReference>
<evidence type="ECO:0000313" key="11">
    <source>
        <dbReference type="Proteomes" id="UP000054359"/>
    </source>
</evidence>
<feature type="non-terminal residue" evidence="10">
    <location>
        <position position="364"/>
    </location>
</feature>
<feature type="domain" description="L-type lectin-like" evidence="9">
    <location>
        <begin position="22"/>
        <end position="245"/>
    </location>
</feature>
<evidence type="ECO:0000256" key="7">
    <source>
        <dbReference type="SAM" id="Phobius"/>
    </source>
</evidence>
<evidence type="ECO:0000256" key="5">
    <source>
        <dbReference type="ARBA" id="ARBA00023136"/>
    </source>
</evidence>
<proteinExistence type="predicted"/>
<dbReference type="Pfam" id="PF03388">
    <property type="entry name" value="Lectin_leg-like"/>
    <property type="match status" value="1"/>
</dbReference>
<dbReference type="GO" id="GO:0005537">
    <property type="term" value="F:D-mannose binding"/>
    <property type="evidence" value="ECO:0007669"/>
    <property type="project" value="TreeGrafter"/>
</dbReference>
<dbReference type="GO" id="GO:0005793">
    <property type="term" value="C:endoplasmic reticulum-Golgi intermediate compartment"/>
    <property type="evidence" value="ECO:0007669"/>
    <property type="project" value="TreeGrafter"/>
</dbReference>
<dbReference type="PANTHER" id="PTHR12223:SF45">
    <property type="entry name" value="RE50040P"/>
    <property type="match status" value="1"/>
</dbReference>
<dbReference type="AlphaFoldDB" id="A0A087UXP3"/>
<dbReference type="Gene3D" id="2.60.120.200">
    <property type="match status" value="1"/>
</dbReference>
<keyword evidence="3 8" id="KW-0732">Signal</keyword>
<evidence type="ECO:0000256" key="6">
    <source>
        <dbReference type="SAM" id="MobiDB-lite"/>
    </source>
</evidence>
<keyword evidence="2 7" id="KW-0812">Transmembrane</keyword>
<feature type="region of interest" description="Disordered" evidence="6">
    <location>
        <begin position="270"/>
        <end position="326"/>
    </location>
</feature>
<evidence type="ECO:0000256" key="1">
    <source>
        <dbReference type="ARBA" id="ARBA00004479"/>
    </source>
</evidence>
<keyword evidence="4 7" id="KW-1133">Transmembrane helix</keyword>
<keyword evidence="11" id="KW-1185">Reference proteome</keyword>
<feature type="transmembrane region" description="Helical" evidence="7">
    <location>
        <begin position="339"/>
        <end position="356"/>
    </location>
</feature>
<dbReference type="GO" id="GO:0005789">
    <property type="term" value="C:endoplasmic reticulum membrane"/>
    <property type="evidence" value="ECO:0007669"/>
    <property type="project" value="TreeGrafter"/>
</dbReference>
<comment type="subcellular location">
    <subcellularLocation>
        <location evidence="1">Membrane</location>
        <topology evidence="1">Single-pass type I membrane protein</topology>
    </subcellularLocation>
</comment>
<dbReference type="GO" id="GO:0006888">
    <property type="term" value="P:endoplasmic reticulum to Golgi vesicle-mediated transport"/>
    <property type="evidence" value="ECO:0007669"/>
    <property type="project" value="TreeGrafter"/>
</dbReference>
<dbReference type="PANTHER" id="PTHR12223">
    <property type="entry name" value="VESICULAR MANNOSE-BINDING LECTIN"/>
    <property type="match status" value="1"/>
</dbReference>
<keyword evidence="5 7" id="KW-0472">Membrane</keyword>
<protein>
    <recommendedName>
        <fullName evidence="9">L-type lectin-like domain-containing protein</fullName>
    </recommendedName>
</protein>
<dbReference type="GO" id="GO:0000139">
    <property type="term" value="C:Golgi membrane"/>
    <property type="evidence" value="ECO:0007669"/>
    <property type="project" value="TreeGrafter"/>
</dbReference>
<accession>A0A087UXP3</accession>
<gene>
    <name evidence="10" type="ORF">X975_20565</name>
</gene>
<dbReference type="GO" id="GO:0030134">
    <property type="term" value="C:COPII-coated ER to Golgi transport vesicle"/>
    <property type="evidence" value="ECO:0007669"/>
    <property type="project" value="TreeGrafter"/>
</dbReference>
<feature type="signal peptide" evidence="8">
    <location>
        <begin position="1"/>
        <end position="21"/>
    </location>
</feature>
<evidence type="ECO:0000256" key="3">
    <source>
        <dbReference type="ARBA" id="ARBA00022729"/>
    </source>
</evidence>
<dbReference type="PROSITE" id="PS51328">
    <property type="entry name" value="L_LECTIN_LIKE"/>
    <property type="match status" value="1"/>
</dbReference>
<sequence>MLYNLMFSAIIFIFYFLTSDAIVVKRENSLMGPYEAGAENLVYWDLTGSAQLGQTFIRLTTDEPDKQGAIWNNFPVLNSDWEFQVQFHIHGKGVYLNGEGMALWYAKEPLHLGPVFGYMDHFDGLGIFIDTYQNEATPHNHRHPYISAVVNNGSMPYKHDEDGTQGQIGGCHVPLRNLENPTKIAVSYMSNVLTVFLDTEGRAQWKPCFRASGVYLPTGYYYGISASTKELSDNHDVISITTLNLEPADKEWEDKSDVIPFAENIQVPIKDTGKQQKAQPPKVEEKQQQQKKAQEKKEQRKTKQERETQDDSPPQSEKETETEEEDIATAAPVSFMRKAIYITGIAVILLIAISMYKKYSAQRR</sequence>
<dbReference type="Proteomes" id="UP000054359">
    <property type="component" value="Unassembled WGS sequence"/>
</dbReference>
<dbReference type="SUPFAM" id="SSF49899">
    <property type="entry name" value="Concanavalin A-like lectins/glucanases"/>
    <property type="match status" value="1"/>
</dbReference>
<evidence type="ECO:0000256" key="4">
    <source>
        <dbReference type="ARBA" id="ARBA00022989"/>
    </source>
</evidence>
<evidence type="ECO:0000256" key="8">
    <source>
        <dbReference type="SAM" id="SignalP"/>
    </source>
</evidence>
<dbReference type="OrthoDB" id="270293at2759"/>
<dbReference type="EMBL" id="KK122169">
    <property type="protein sequence ID" value="KFM82132.1"/>
    <property type="molecule type" value="Genomic_DNA"/>
</dbReference>
<dbReference type="InterPro" id="IPR005052">
    <property type="entry name" value="Lectin_leg"/>
</dbReference>
<evidence type="ECO:0000256" key="2">
    <source>
        <dbReference type="ARBA" id="ARBA00022692"/>
    </source>
</evidence>